<reference evidence="2" key="1">
    <citation type="journal article" date="2006" name="PLoS Biol.">
        <title>Macronuclear genome sequence of the ciliate Tetrahymena thermophila, a model eukaryote.</title>
        <authorList>
            <person name="Eisen J.A."/>
            <person name="Coyne R.S."/>
            <person name="Wu M."/>
            <person name="Wu D."/>
            <person name="Thiagarajan M."/>
            <person name="Wortman J.R."/>
            <person name="Badger J.H."/>
            <person name="Ren Q."/>
            <person name="Amedeo P."/>
            <person name="Jones K.M."/>
            <person name="Tallon L.J."/>
            <person name="Delcher A.L."/>
            <person name="Salzberg S.L."/>
            <person name="Silva J.C."/>
            <person name="Haas B.J."/>
            <person name="Majoros W.H."/>
            <person name="Farzad M."/>
            <person name="Carlton J.M."/>
            <person name="Smith R.K. Jr."/>
            <person name="Garg J."/>
            <person name="Pearlman R.E."/>
            <person name="Karrer K.M."/>
            <person name="Sun L."/>
            <person name="Manning G."/>
            <person name="Elde N.C."/>
            <person name="Turkewitz A.P."/>
            <person name="Asai D.J."/>
            <person name="Wilkes D.E."/>
            <person name="Wang Y."/>
            <person name="Cai H."/>
            <person name="Collins K."/>
            <person name="Stewart B.A."/>
            <person name="Lee S.R."/>
            <person name="Wilamowska K."/>
            <person name="Weinberg Z."/>
            <person name="Ruzzo W.L."/>
            <person name="Wloga D."/>
            <person name="Gaertig J."/>
            <person name="Frankel J."/>
            <person name="Tsao C.-C."/>
            <person name="Gorovsky M.A."/>
            <person name="Keeling P.J."/>
            <person name="Waller R.F."/>
            <person name="Patron N.J."/>
            <person name="Cherry J.M."/>
            <person name="Stover N.A."/>
            <person name="Krieger C.J."/>
            <person name="del Toro C."/>
            <person name="Ryder H.F."/>
            <person name="Williamson S.C."/>
            <person name="Barbeau R.A."/>
            <person name="Hamilton E.P."/>
            <person name="Orias E."/>
        </authorList>
    </citation>
    <scope>NUCLEOTIDE SEQUENCE [LARGE SCALE GENOMIC DNA]</scope>
    <source>
        <strain evidence="2">SB210</strain>
    </source>
</reference>
<dbReference type="AlphaFoldDB" id="Q22T88"/>
<dbReference type="RefSeq" id="XP_001008795.2">
    <property type="nucleotide sequence ID" value="XM_001008795.2"/>
</dbReference>
<dbReference type="GeneID" id="7827330"/>
<name>Q22T88_TETTS</name>
<dbReference type="Proteomes" id="UP000009168">
    <property type="component" value="Unassembled WGS sequence"/>
</dbReference>
<proteinExistence type="predicted"/>
<dbReference type="EMBL" id="GG662840">
    <property type="protein sequence ID" value="EAR88550.2"/>
    <property type="molecule type" value="Genomic_DNA"/>
</dbReference>
<dbReference type="KEGG" id="tet:TTHERM_00185240"/>
<protein>
    <submittedName>
        <fullName evidence="1">Uncharacterized protein</fullName>
    </submittedName>
</protein>
<accession>Q22T88</accession>
<organism evidence="1 2">
    <name type="scientific">Tetrahymena thermophila (strain SB210)</name>
    <dbReference type="NCBI Taxonomy" id="312017"/>
    <lineage>
        <taxon>Eukaryota</taxon>
        <taxon>Sar</taxon>
        <taxon>Alveolata</taxon>
        <taxon>Ciliophora</taxon>
        <taxon>Intramacronucleata</taxon>
        <taxon>Oligohymenophorea</taxon>
        <taxon>Hymenostomatida</taxon>
        <taxon>Tetrahymenina</taxon>
        <taxon>Tetrahymenidae</taxon>
        <taxon>Tetrahymena</taxon>
    </lineage>
</organism>
<evidence type="ECO:0000313" key="1">
    <source>
        <dbReference type="EMBL" id="EAR88550.2"/>
    </source>
</evidence>
<keyword evidence="2" id="KW-1185">Reference proteome</keyword>
<sequence length="556" mass="66774">MEALNKNSVMSQLCNKHNSNYIYLENEQTSQENPLACSQCYLENREKQYIIIQKVINSDNKKPVMNWPKGFTNQAYQFLDSQQKDKKVELKQKIIDFYQQLERQIQSELELSKQQQIKQLDEYFLDFSEMQNFYYEYFRLKQLKELMAYDDKLITQQYQRLLRQLNNQNNNNTTIETCLQYLYRSIEMYKDIDKQIIFEFEKVQQDLKKAVQEIRILPQMSQHFQKPQLLSQNIGLSQYNQQLQEVQYFPQSQISNKIKQNEILKKAQQSQIEQNQINQSSYQNNQRLMNTSKTNKLPIPFYPNIIAPSEIGIIFSQEIKDQMSQNNSINFLRFKNEFFQEKLTKLIIEPIDMSYNQKLNYSYFLNKLQNMSKDVFNIYNSNNEQQLAQQIVIYINKNLHNEINQILLSKNSKLVEKWVPLISLYQKSLCIYSDIQLKNNQQQTNKHLYRPALIPEYHFNQLIQINNNICFTSFQTFVSYSSIAIQYILNQKQSNENINVIFEYKPEINYSSAQRIIQINQEFITQPIIVYKIIDIKKFTLNNKIFYEVQIQKNEH</sequence>
<gene>
    <name evidence="1" type="ORF">TTHERM_00185240</name>
</gene>
<dbReference type="InParanoid" id="Q22T88"/>
<evidence type="ECO:0000313" key="2">
    <source>
        <dbReference type="Proteomes" id="UP000009168"/>
    </source>
</evidence>
<dbReference type="HOGENOM" id="CLU_646406_0_0_1"/>